<protein>
    <submittedName>
        <fullName evidence="2">Uncharacterized protein</fullName>
    </submittedName>
</protein>
<organism evidence="2 3">
    <name type="scientific">Byssothecium circinans</name>
    <dbReference type="NCBI Taxonomy" id="147558"/>
    <lineage>
        <taxon>Eukaryota</taxon>
        <taxon>Fungi</taxon>
        <taxon>Dikarya</taxon>
        <taxon>Ascomycota</taxon>
        <taxon>Pezizomycotina</taxon>
        <taxon>Dothideomycetes</taxon>
        <taxon>Pleosporomycetidae</taxon>
        <taxon>Pleosporales</taxon>
        <taxon>Massarineae</taxon>
        <taxon>Massarinaceae</taxon>
        <taxon>Byssothecium</taxon>
    </lineage>
</organism>
<dbReference type="Proteomes" id="UP000800035">
    <property type="component" value="Unassembled WGS sequence"/>
</dbReference>
<dbReference type="EMBL" id="ML977022">
    <property type="protein sequence ID" value="KAF1950769.1"/>
    <property type="molecule type" value="Genomic_DNA"/>
</dbReference>
<feature type="signal peptide" evidence="1">
    <location>
        <begin position="1"/>
        <end position="16"/>
    </location>
</feature>
<evidence type="ECO:0000256" key="1">
    <source>
        <dbReference type="SAM" id="SignalP"/>
    </source>
</evidence>
<dbReference type="OrthoDB" id="3793724at2759"/>
<name>A0A6A5TG75_9PLEO</name>
<accession>A0A6A5TG75</accession>
<keyword evidence="1" id="KW-0732">Signal</keyword>
<sequence>MRSFVAIAAFLPAALAWNSKICNGAGGCVGTSWAVEDPFRCPDSTRLNTQQTASNEIDASNGSYEIVTKAEFPKSCLRGVTPKDTDVLVVHTTEFKQRMYIFLAETCTETNPIADCYNHYPNPSSATLCQLVDTSGRDCVMNPSAGECERWGTSAGRDHCEGWTPDQVETPTSS</sequence>
<evidence type="ECO:0000313" key="3">
    <source>
        <dbReference type="Proteomes" id="UP000800035"/>
    </source>
</evidence>
<evidence type="ECO:0000313" key="2">
    <source>
        <dbReference type="EMBL" id="KAF1950769.1"/>
    </source>
</evidence>
<dbReference type="AlphaFoldDB" id="A0A6A5TG75"/>
<reference evidence="2" key="1">
    <citation type="journal article" date="2020" name="Stud. Mycol.">
        <title>101 Dothideomycetes genomes: a test case for predicting lifestyles and emergence of pathogens.</title>
        <authorList>
            <person name="Haridas S."/>
            <person name="Albert R."/>
            <person name="Binder M."/>
            <person name="Bloem J."/>
            <person name="Labutti K."/>
            <person name="Salamov A."/>
            <person name="Andreopoulos B."/>
            <person name="Baker S."/>
            <person name="Barry K."/>
            <person name="Bills G."/>
            <person name="Bluhm B."/>
            <person name="Cannon C."/>
            <person name="Castanera R."/>
            <person name="Culley D."/>
            <person name="Daum C."/>
            <person name="Ezra D."/>
            <person name="Gonzalez J."/>
            <person name="Henrissat B."/>
            <person name="Kuo A."/>
            <person name="Liang C."/>
            <person name="Lipzen A."/>
            <person name="Lutzoni F."/>
            <person name="Magnuson J."/>
            <person name="Mondo S."/>
            <person name="Nolan M."/>
            <person name="Ohm R."/>
            <person name="Pangilinan J."/>
            <person name="Park H.-J."/>
            <person name="Ramirez L."/>
            <person name="Alfaro M."/>
            <person name="Sun H."/>
            <person name="Tritt A."/>
            <person name="Yoshinaga Y."/>
            <person name="Zwiers L.-H."/>
            <person name="Turgeon B."/>
            <person name="Goodwin S."/>
            <person name="Spatafora J."/>
            <person name="Crous P."/>
            <person name="Grigoriev I."/>
        </authorList>
    </citation>
    <scope>NUCLEOTIDE SEQUENCE</scope>
    <source>
        <strain evidence="2">CBS 675.92</strain>
    </source>
</reference>
<keyword evidence="3" id="KW-1185">Reference proteome</keyword>
<proteinExistence type="predicted"/>
<gene>
    <name evidence="2" type="ORF">CC80DRAFT_496505</name>
</gene>
<feature type="chain" id="PRO_5025397269" evidence="1">
    <location>
        <begin position="17"/>
        <end position="174"/>
    </location>
</feature>